<dbReference type="InterPro" id="IPR032259">
    <property type="entry name" value="HIBYL-CoA-H"/>
</dbReference>
<organism evidence="6">
    <name type="scientific">Compsopogon caeruleus</name>
    <dbReference type="NCBI Taxonomy" id="31354"/>
    <lineage>
        <taxon>Eukaryota</taxon>
        <taxon>Rhodophyta</taxon>
        <taxon>Compsopogonophyceae</taxon>
        <taxon>Compsopogonales</taxon>
        <taxon>Compsopogonaceae</taxon>
        <taxon>Compsopogon</taxon>
    </lineage>
</organism>
<protein>
    <recommendedName>
        <fullName evidence="2">3-hydroxyisobutyryl-CoA hydrolase</fullName>
        <ecNumber evidence="2">3.1.2.4</ecNumber>
    </recommendedName>
</protein>
<dbReference type="PANTHER" id="PTHR43176">
    <property type="entry name" value="3-HYDROXYISOBUTYRYL-COA HYDROLASE-RELATED"/>
    <property type="match status" value="1"/>
</dbReference>
<dbReference type="Pfam" id="PF16113">
    <property type="entry name" value="ECH_2"/>
    <property type="match status" value="1"/>
</dbReference>
<evidence type="ECO:0000259" key="5">
    <source>
        <dbReference type="Pfam" id="PF16113"/>
    </source>
</evidence>
<proteinExistence type="predicted"/>
<sequence>MKRERLAGYVRCRLPRTNSMRSLLPYPVSRFGSRHFIISPRHLSIRMPGLARFRSTMSAQQWRVGSVRDDGSVVELDHADRCGDQDGEILEEVLDRSDDTRLTLKVLRLHRPKVLNALSEPMCRRLLLRWQQYRTFDSGVGLAVITGTGPRAFCAGGDVKRVWKEGPLSAESFFRAEYTLDYALGLPEEMRRTGGTPIAPLICTVMDGITMGGGAGLSMHATFRIATDHTVFAMPECAIGLHPDVGASYFLPRLEGAMGTYLALTGAQMTGLDCFRARIATHYVCRAHLPALFDDLAGTVATSHMSRLAHDVDACIQRHEPDGLRQTDGVESVAHRHDMDRIFGAPSVADIIQTLQAEAPSSEFASKSLEQLRQGSPASLTLSLLSLKRGRQFQSLADSFIQDFRLSMALTHDRESDFYEGVRAKLVDKDNQPKWREPPLIPSFDPHPVRIHHNISVLSQSYQFFFFMTPPSLSDLLCPSLTSPPFPMVSRPLLSNGLFHPTCPTPRPHSHSIMRIFNWHPTPGQRLHYEEAVRLPSVEGDKGGGGLVRGQSRGPHHDRASLH</sequence>
<dbReference type="GO" id="GO:0006574">
    <property type="term" value="P:L-valine catabolic process"/>
    <property type="evidence" value="ECO:0007669"/>
    <property type="project" value="TreeGrafter"/>
</dbReference>
<dbReference type="CDD" id="cd06558">
    <property type="entry name" value="crotonase-like"/>
    <property type="match status" value="1"/>
</dbReference>
<comment type="catalytic activity">
    <reaction evidence="1">
        <text>3-hydroxy-2-methylpropanoyl-CoA + H2O = 3-hydroxy-2-methylpropanoate + CoA + H(+)</text>
        <dbReference type="Rhea" id="RHEA:20888"/>
        <dbReference type="ChEBI" id="CHEBI:11805"/>
        <dbReference type="ChEBI" id="CHEBI:15377"/>
        <dbReference type="ChEBI" id="CHEBI:15378"/>
        <dbReference type="ChEBI" id="CHEBI:57287"/>
        <dbReference type="ChEBI" id="CHEBI:57340"/>
        <dbReference type="EC" id="3.1.2.4"/>
    </reaction>
</comment>
<evidence type="ECO:0000256" key="4">
    <source>
        <dbReference type="SAM" id="MobiDB-lite"/>
    </source>
</evidence>
<dbReference type="EMBL" id="HBGH01002302">
    <property type="protein sequence ID" value="CAD9225713.1"/>
    <property type="molecule type" value="Transcribed_RNA"/>
</dbReference>
<dbReference type="Gene3D" id="3.90.226.10">
    <property type="entry name" value="2-enoyl-CoA Hydratase, Chain A, domain 1"/>
    <property type="match status" value="1"/>
</dbReference>
<evidence type="ECO:0000256" key="1">
    <source>
        <dbReference type="ARBA" id="ARBA00001709"/>
    </source>
</evidence>
<dbReference type="EC" id="3.1.2.4" evidence="2"/>
<dbReference type="AlphaFoldDB" id="A0A7S1XBG4"/>
<dbReference type="PANTHER" id="PTHR43176:SF3">
    <property type="entry name" value="3-HYDROXYISOBUTYRYL-COA HYDROLASE, MITOCHONDRIAL"/>
    <property type="match status" value="1"/>
</dbReference>
<dbReference type="GO" id="GO:0003860">
    <property type="term" value="F:3-hydroxyisobutyryl-CoA hydrolase activity"/>
    <property type="evidence" value="ECO:0007669"/>
    <property type="project" value="UniProtKB-EC"/>
</dbReference>
<name>A0A7S1XBG4_9RHOD</name>
<evidence type="ECO:0000256" key="3">
    <source>
        <dbReference type="ARBA" id="ARBA00022801"/>
    </source>
</evidence>
<feature type="region of interest" description="Disordered" evidence="4">
    <location>
        <begin position="538"/>
        <end position="563"/>
    </location>
</feature>
<dbReference type="InterPro" id="IPR045004">
    <property type="entry name" value="ECH_dom"/>
</dbReference>
<dbReference type="SUPFAM" id="SSF52096">
    <property type="entry name" value="ClpP/crotonase"/>
    <property type="match status" value="1"/>
</dbReference>
<reference evidence="6" key="1">
    <citation type="submission" date="2021-01" db="EMBL/GenBank/DDBJ databases">
        <authorList>
            <person name="Corre E."/>
            <person name="Pelletier E."/>
            <person name="Niang G."/>
            <person name="Scheremetjew M."/>
            <person name="Finn R."/>
            <person name="Kale V."/>
            <person name="Holt S."/>
            <person name="Cochrane G."/>
            <person name="Meng A."/>
            <person name="Brown T."/>
            <person name="Cohen L."/>
        </authorList>
    </citation>
    <scope>NUCLEOTIDE SEQUENCE</scope>
    <source>
        <strain evidence="6">SAG 36.94</strain>
    </source>
</reference>
<gene>
    <name evidence="6" type="ORF">CCAE0312_LOCUS1243</name>
</gene>
<evidence type="ECO:0000313" key="6">
    <source>
        <dbReference type="EMBL" id="CAD9225713.1"/>
    </source>
</evidence>
<dbReference type="InterPro" id="IPR029045">
    <property type="entry name" value="ClpP/crotonase-like_dom_sf"/>
</dbReference>
<keyword evidence="3" id="KW-0378">Hydrolase</keyword>
<accession>A0A7S1XBG4</accession>
<dbReference type="NCBIfam" id="NF004127">
    <property type="entry name" value="PRK05617.1"/>
    <property type="match status" value="1"/>
</dbReference>
<feature type="domain" description="Enoyl-CoA hydratase/isomerase" evidence="5">
    <location>
        <begin position="105"/>
        <end position="438"/>
    </location>
</feature>
<evidence type="ECO:0000256" key="2">
    <source>
        <dbReference type="ARBA" id="ARBA00011915"/>
    </source>
</evidence>